<dbReference type="Gene3D" id="3.40.50.300">
    <property type="entry name" value="P-loop containing nucleotide triphosphate hydrolases"/>
    <property type="match status" value="1"/>
</dbReference>
<dbReference type="InterPro" id="IPR027417">
    <property type="entry name" value="P-loop_NTPase"/>
</dbReference>
<keyword evidence="1" id="KW-0677">Repeat</keyword>
<keyword evidence="5" id="KW-1185">Reference proteome</keyword>
<evidence type="ECO:0008006" key="6">
    <source>
        <dbReference type="Google" id="ProtNLM"/>
    </source>
</evidence>
<gene>
    <name evidence="4" type="ORF">BJ508DRAFT_219199</name>
</gene>
<feature type="domain" description="Nephrocystin 3-like N-terminal" evidence="2">
    <location>
        <begin position="272"/>
        <end position="471"/>
    </location>
</feature>
<dbReference type="InterPro" id="IPR056693">
    <property type="entry name" value="DUF7791"/>
</dbReference>
<organism evidence="4 5">
    <name type="scientific">Ascobolus immersus RN42</name>
    <dbReference type="NCBI Taxonomy" id="1160509"/>
    <lineage>
        <taxon>Eukaryota</taxon>
        <taxon>Fungi</taxon>
        <taxon>Dikarya</taxon>
        <taxon>Ascomycota</taxon>
        <taxon>Pezizomycotina</taxon>
        <taxon>Pezizomycetes</taxon>
        <taxon>Pezizales</taxon>
        <taxon>Ascobolaceae</taxon>
        <taxon>Ascobolus</taxon>
    </lineage>
</organism>
<dbReference type="OrthoDB" id="443402at2759"/>
<dbReference type="InterPro" id="IPR056884">
    <property type="entry name" value="NPHP3-like_N"/>
</dbReference>
<name>A0A3N4IQ40_ASCIM</name>
<protein>
    <recommendedName>
        <fullName evidence="6">NACHT domain-containing protein</fullName>
    </recommendedName>
</protein>
<sequence>MAEPLALIGLVSNIAQFTGYALEVFFEAKNIYSTGRSATTTNLLDINESPKWMEFLMKQVEASVEGCGGNNGGQLDSTPEKDLLSRYTVISTELSKVLQEATKDGKAKNQIVRSIQVALHGYKNKERIANLRSKLESLKNDVDTRSIYLVRINQTTIMSQLLEIREISNRASSRMIGQMALQKDSTQNMGNRLEACFKSLNKKLDSMHLIDGSKEICDGMRALWLKPNSSSELSDLASSALHLKWQAHILRSLQYEVMHDRKESIREQHTETLKWIFEDTHAGLKVGLSTWLQNESKTFWITGKAGSGKSTLMKYICSQPNTIDLLRRWAGKLPLIFASHYFWISGSPVQKSLAGLYRALLHQIIFQRAELLELCECFGRRKPFTGTVRTTTANDDDESKKTTTGWSLRQLEEALGEVCRAASGTSGAPFKLCLVIDGLDEYDNEGEHSDIIFVMAKLCAFENVKLCVSSRPWSKFEKAYGDNPAVPYLRLEDFTMQDMRIYTTKTLAEGSHEFAQLRSEDPSMHGHIIDTITKKSEGVWLWVYLVNRNILRDLLSDEITVSDIEKEVEKYPSGIDDYMRGLLQRGEPRFQEEGARIMLAVTLAEGCFLPALGVKFLLDNMELRQQMEAVLERRTTFSVTSLSTEDWRKLIRPIRQKMNNRCKDLLDIQHKGDPQHPLDSRAVFIHRCVADFFQDHYIDTLFKHAQKTSPFYPRLFLAAMYVHCIRSSMTYYNFRMPNIERNFQSSFCSFAFNRSIYRFLQVAELIDKSILEAQDCTPSSKQKEYDQALPAEAQSCYYTLVDEVRNLITTALIAFGVLRFNDSPLPIEAVLFARFALAGGLKAYVKALVMSDKSILQLHPRLICYAVLPLSLAHYLTSDVVDDEYNEPSNEGLYSSHLLFFNAYVSCHPGEIRSWPSPSSSFVLFSRRHSSTTPAFYSNQPDCSLISFLIEQSDNDILNISAPVDLAWTIDAASLDLRRSRDAFFSSEWNSIRSHLERRGTTLDKDLFPPNSGKARLVLQPDTVWSFFLTGLLFETSGAVSDQQNGFDQEYISVAALLLRNGAQKDLRIMDPLCLQASQKVGGYGIFKPVENGISGKARRTRLLYRLKGRVTGTSSTP</sequence>
<dbReference type="AlphaFoldDB" id="A0A3N4IQ40"/>
<evidence type="ECO:0000256" key="1">
    <source>
        <dbReference type="ARBA" id="ARBA00022737"/>
    </source>
</evidence>
<evidence type="ECO:0000313" key="5">
    <source>
        <dbReference type="Proteomes" id="UP000275078"/>
    </source>
</evidence>
<evidence type="ECO:0000259" key="3">
    <source>
        <dbReference type="Pfam" id="PF25053"/>
    </source>
</evidence>
<evidence type="ECO:0000259" key="2">
    <source>
        <dbReference type="Pfam" id="PF24883"/>
    </source>
</evidence>
<reference evidence="4 5" key="1">
    <citation type="journal article" date="2018" name="Nat. Ecol. Evol.">
        <title>Pezizomycetes genomes reveal the molecular basis of ectomycorrhizal truffle lifestyle.</title>
        <authorList>
            <person name="Murat C."/>
            <person name="Payen T."/>
            <person name="Noel B."/>
            <person name="Kuo A."/>
            <person name="Morin E."/>
            <person name="Chen J."/>
            <person name="Kohler A."/>
            <person name="Krizsan K."/>
            <person name="Balestrini R."/>
            <person name="Da Silva C."/>
            <person name="Montanini B."/>
            <person name="Hainaut M."/>
            <person name="Levati E."/>
            <person name="Barry K.W."/>
            <person name="Belfiori B."/>
            <person name="Cichocki N."/>
            <person name="Clum A."/>
            <person name="Dockter R.B."/>
            <person name="Fauchery L."/>
            <person name="Guy J."/>
            <person name="Iotti M."/>
            <person name="Le Tacon F."/>
            <person name="Lindquist E.A."/>
            <person name="Lipzen A."/>
            <person name="Malagnac F."/>
            <person name="Mello A."/>
            <person name="Molinier V."/>
            <person name="Miyauchi S."/>
            <person name="Poulain J."/>
            <person name="Riccioni C."/>
            <person name="Rubini A."/>
            <person name="Sitrit Y."/>
            <person name="Splivallo R."/>
            <person name="Traeger S."/>
            <person name="Wang M."/>
            <person name="Zifcakova L."/>
            <person name="Wipf D."/>
            <person name="Zambonelli A."/>
            <person name="Paolocci F."/>
            <person name="Nowrousian M."/>
            <person name="Ottonello S."/>
            <person name="Baldrian P."/>
            <person name="Spatafora J.W."/>
            <person name="Henrissat B."/>
            <person name="Nagy L.G."/>
            <person name="Aury J.M."/>
            <person name="Wincker P."/>
            <person name="Grigoriev I.V."/>
            <person name="Bonfante P."/>
            <person name="Martin F.M."/>
        </authorList>
    </citation>
    <scope>NUCLEOTIDE SEQUENCE [LARGE SCALE GENOMIC DNA]</scope>
    <source>
        <strain evidence="4 5">RN42</strain>
    </source>
</reference>
<dbReference type="Proteomes" id="UP000275078">
    <property type="component" value="Unassembled WGS sequence"/>
</dbReference>
<dbReference type="EMBL" id="ML119645">
    <property type="protein sequence ID" value="RPA87896.1"/>
    <property type="molecule type" value="Genomic_DNA"/>
</dbReference>
<dbReference type="SUPFAM" id="SSF52540">
    <property type="entry name" value="P-loop containing nucleoside triphosphate hydrolases"/>
    <property type="match status" value="1"/>
</dbReference>
<dbReference type="Pfam" id="PF25053">
    <property type="entry name" value="DUF7791"/>
    <property type="match status" value="1"/>
</dbReference>
<feature type="domain" description="DUF7791" evidence="3">
    <location>
        <begin position="630"/>
        <end position="729"/>
    </location>
</feature>
<dbReference type="STRING" id="1160509.A0A3N4IQ40"/>
<accession>A0A3N4IQ40</accession>
<proteinExistence type="predicted"/>
<dbReference type="PANTHER" id="PTHR10039:SF5">
    <property type="entry name" value="NACHT DOMAIN-CONTAINING PROTEIN"/>
    <property type="match status" value="1"/>
</dbReference>
<dbReference type="Pfam" id="PF24883">
    <property type="entry name" value="NPHP3_N"/>
    <property type="match status" value="1"/>
</dbReference>
<evidence type="ECO:0000313" key="4">
    <source>
        <dbReference type="EMBL" id="RPA87896.1"/>
    </source>
</evidence>
<dbReference type="PANTHER" id="PTHR10039">
    <property type="entry name" value="AMELOGENIN"/>
    <property type="match status" value="1"/>
</dbReference>